<feature type="compositionally biased region" description="Polar residues" evidence="2">
    <location>
        <begin position="199"/>
        <end position="217"/>
    </location>
</feature>
<dbReference type="SMART" id="SM00264">
    <property type="entry name" value="BAG"/>
    <property type="match status" value="1"/>
</dbReference>
<feature type="domain" description="BAG" evidence="3">
    <location>
        <begin position="535"/>
        <end position="612"/>
    </location>
</feature>
<sequence length="1179" mass="130588">MEPVYMNIPPYPHQNGQVYYRPSCYPGTEARPPVSYQSWPWGGNYGYAPRGACHNCCNHAYMPALCAWGSPYSHDPPHHFPDHYPYSPAHYMPPPSHTVMPHPRYEYEKSVPMEHHCCGCRNHPPHQKEQRNVTIEEQEPEREPRKNDSLVPSQFKNSPYPVVWLPPDHNDGGKVKNTEFKKDTSLDVKEHENRKPGEQLQNSWNGWLPLNSNNVVSSKKRGDGQETSRQDDGERKFQFPFFWIPYKPYDKEPENKELKDGDAKPSLEPEKGSGGDHNFQVDGGNIGAPCASRVKDIPVKDVEQHVRKQSSKNMEKEEDDASVKITTGNGEKRIDEVKKVSPTEGSKKKSPSPPKSSKLPPVCLRVDPLPRKKSANAKSRSPSPPGDKQKLEVKSYEAVKVRSSEKVEESTDKKTIAVVDGNTLLEKSTKVTTVETAVQPPAKSQGDVSMKQAEEKPEDETEQNHSETHAAIKEQSEDIVSTGGEKEESFKDKEAGAGKKCSKRELSEEEAAVLIQSAYRRFDVGRWKPIEKLRQIARVREEIIDVKSLIQKMELTSDIQSRSKQKNIISETIMSLLLRLDTIQGLHPIIREVRKSVVKELVNLQEQLDTMICEKTEDSQGQESVVKHDQEDSLSKSIDVVSSEDSNEIYLVDSQNQIEGGSGPEKAEFPEVNPVNEATNVITGAEAAESCVDEGFKSEKDLTTIDGDVKSANSIDEAASVERGVEAAESLVDEGVKSAQGSATKDEDENSNEVHENEETSIAKEDCEHIILGQGCELSPLLDDSSARETDVAQTEYQDTFQSEMAELPQGVVDDLFAAEGTNHSADSSKTELSRQLEEELHSADSGKADQHLPLEEGMNHSIDSSKAGLSRQLGEVPHSADSSKSDQHLQLEEGTNQSADSSKAELSQQLEEVPHSADSSKADQHLQLEEALAGYTVEESHSEIVNEENHQTETEQEADHKMEDATSESNECTFQQPVAQKLELAEASGEREVTSNEEPQENSEMGDSTSDEMTGQLVQEVNMEERGFTNEDKVSMAGVESTTAAKSCVGTADVEQGAADANHSRGVSGMGVLSKECEECHPPLKDAAEDENSAVGDDMRESSRKLMEEKERLQEMVAKLIETGQEQLMAISSLSGRVKELEKKLNKKKKVRVKKARTPRSSSCITKFDTCGPVGVTV</sequence>
<dbReference type="EMBL" id="PNBA02000001">
    <property type="protein sequence ID" value="KAG6437639.1"/>
    <property type="molecule type" value="Genomic_DNA"/>
</dbReference>
<reference evidence="4" key="1">
    <citation type="submission" date="2018-01" db="EMBL/GenBank/DDBJ databases">
        <authorList>
            <person name="Mao J.F."/>
        </authorList>
    </citation>
    <scope>NUCLEOTIDE SEQUENCE</scope>
    <source>
        <strain evidence="4">Huo1</strain>
        <tissue evidence="4">Leaf</tissue>
    </source>
</reference>
<feature type="compositionally biased region" description="Basic and acidic residues" evidence="2">
    <location>
        <begin position="462"/>
        <end position="476"/>
    </location>
</feature>
<dbReference type="OrthoDB" id="787121at2759"/>
<comment type="caution">
    <text evidence="4">The sequence shown here is derived from an EMBL/GenBank/DDBJ whole genome shotgun (WGS) entry which is preliminary data.</text>
</comment>
<dbReference type="GO" id="GO:0051087">
    <property type="term" value="F:protein-folding chaperone binding"/>
    <property type="evidence" value="ECO:0007669"/>
    <property type="project" value="InterPro"/>
</dbReference>
<dbReference type="InterPro" id="IPR036533">
    <property type="entry name" value="BAG_dom_sf"/>
</dbReference>
<accession>A0A8X9AEB1</accession>
<dbReference type="FunFam" id="1.20.58.120:FF:000010">
    <property type="entry name" value="BAG family molecular chaperone regulator 6"/>
    <property type="match status" value="1"/>
</dbReference>
<feature type="region of interest" description="Disordered" evidence="2">
    <location>
        <begin position="248"/>
        <end position="499"/>
    </location>
</feature>
<dbReference type="PANTHER" id="PTHR33322:SF16">
    <property type="entry name" value="BAG FAMILY MOLECULAR CHAPERONE REGULATOR 6"/>
    <property type="match status" value="1"/>
</dbReference>
<feature type="compositionally biased region" description="Basic and acidic residues" evidence="2">
    <location>
        <begin position="387"/>
        <end position="415"/>
    </location>
</feature>
<keyword evidence="5" id="KW-1185">Reference proteome</keyword>
<dbReference type="AlphaFoldDB" id="A0A8X9AEB1"/>
<feature type="compositionally biased region" description="Polar residues" evidence="2">
    <location>
        <begin position="1003"/>
        <end position="1020"/>
    </location>
</feature>
<feature type="compositionally biased region" description="Basic and acidic residues" evidence="2">
    <location>
        <begin position="882"/>
        <end position="892"/>
    </location>
</feature>
<dbReference type="GO" id="GO:0009506">
    <property type="term" value="C:plasmodesma"/>
    <property type="evidence" value="ECO:0007669"/>
    <property type="project" value="TreeGrafter"/>
</dbReference>
<dbReference type="Proteomes" id="UP000298416">
    <property type="component" value="Unassembled WGS sequence"/>
</dbReference>
<feature type="compositionally biased region" description="Basic and acidic residues" evidence="2">
    <location>
        <begin position="752"/>
        <end position="763"/>
    </location>
</feature>
<feature type="region of interest" description="Disordered" evidence="2">
    <location>
        <begin position="735"/>
        <end position="763"/>
    </location>
</feature>
<evidence type="ECO:0000256" key="2">
    <source>
        <dbReference type="SAM" id="MobiDB-lite"/>
    </source>
</evidence>
<feature type="region of interest" description="Disordered" evidence="2">
    <location>
        <begin position="823"/>
        <end position="1020"/>
    </location>
</feature>
<feature type="compositionally biased region" description="Basic and acidic residues" evidence="2">
    <location>
        <begin position="913"/>
        <end position="929"/>
    </location>
</feature>
<keyword evidence="1" id="KW-0143">Chaperone</keyword>
<reference evidence="4" key="2">
    <citation type="submission" date="2020-08" db="EMBL/GenBank/DDBJ databases">
        <title>Plant Genome Project.</title>
        <authorList>
            <person name="Zhang R.-G."/>
        </authorList>
    </citation>
    <scope>NUCLEOTIDE SEQUENCE</scope>
    <source>
        <strain evidence="4">Huo1</strain>
        <tissue evidence="4">Leaf</tissue>
    </source>
</reference>
<dbReference type="SUPFAM" id="SSF63491">
    <property type="entry name" value="BAG domain"/>
    <property type="match status" value="1"/>
</dbReference>
<feature type="compositionally biased region" description="Basic and acidic residues" evidence="2">
    <location>
        <begin position="220"/>
        <end position="234"/>
    </location>
</feature>
<dbReference type="Pfam" id="PF02179">
    <property type="entry name" value="BAG"/>
    <property type="match status" value="1"/>
</dbReference>
<dbReference type="PANTHER" id="PTHR33322">
    <property type="entry name" value="BAG DOMAIN CONTAINING PROTEIN, EXPRESSED"/>
    <property type="match status" value="1"/>
</dbReference>
<feature type="compositionally biased region" description="Polar residues" evidence="2">
    <location>
        <begin position="894"/>
        <end position="911"/>
    </location>
</feature>
<dbReference type="GO" id="GO:0006457">
    <property type="term" value="P:protein folding"/>
    <property type="evidence" value="ECO:0007669"/>
    <property type="project" value="TreeGrafter"/>
</dbReference>
<evidence type="ECO:0000259" key="3">
    <source>
        <dbReference type="PROSITE" id="PS51035"/>
    </source>
</evidence>
<dbReference type="Gene3D" id="1.20.58.120">
    <property type="entry name" value="BAG domain"/>
    <property type="match status" value="1"/>
</dbReference>
<feature type="compositionally biased region" description="Basic and acidic residues" evidence="2">
    <location>
        <begin position="484"/>
        <end position="497"/>
    </location>
</feature>
<evidence type="ECO:0000313" key="4">
    <source>
        <dbReference type="EMBL" id="KAG6437639.1"/>
    </source>
</evidence>
<protein>
    <recommendedName>
        <fullName evidence="3">BAG domain-containing protein</fullName>
    </recommendedName>
</protein>
<proteinExistence type="predicted"/>
<feature type="compositionally biased region" description="Basic and acidic residues" evidence="2">
    <location>
        <begin position="330"/>
        <end position="347"/>
    </location>
</feature>
<dbReference type="InterPro" id="IPR003103">
    <property type="entry name" value="BAG_domain"/>
</dbReference>
<name>A0A8X9AEB1_SALSN</name>
<feature type="compositionally biased region" description="Basic and acidic residues" evidence="2">
    <location>
        <begin position="939"/>
        <end position="965"/>
    </location>
</feature>
<feature type="region of interest" description="Disordered" evidence="2">
    <location>
        <begin position="121"/>
        <end position="234"/>
    </location>
</feature>
<feature type="compositionally biased region" description="Basic and acidic residues" evidence="2">
    <location>
        <begin position="168"/>
        <end position="197"/>
    </location>
</feature>
<feature type="compositionally biased region" description="Basic and acidic residues" evidence="2">
    <location>
        <begin position="248"/>
        <end position="274"/>
    </location>
</feature>
<organism evidence="4">
    <name type="scientific">Salvia splendens</name>
    <name type="common">Scarlet sage</name>
    <dbReference type="NCBI Taxonomy" id="180675"/>
    <lineage>
        <taxon>Eukaryota</taxon>
        <taxon>Viridiplantae</taxon>
        <taxon>Streptophyta</taxon>
        <taxon>Embryophyta</taxon>
        <taxon>Tracheophyta</taxon>
        <taxon>Spermatophyta</taxon>
        <taxon>Magnoliopsida</taxon>
        <taxon>eudicotyledons</taxon>
        <taxon>Gunneridae</taxon>
        <taxon>Pentapetalae</taxon>
        <taxon>asterids</taxon>
        <taxon>lamiids</taxon>
        <taxon>Lamiales</taxon>
        <taxon>Lamiaceae</taxon>
        <taxon>Nepetoideae</taxon>
        <taxon>Mentheae</taxon>
        <taxon>Salviinae</taxon>
        <taxon>Salvia</taxon>
        <taxon>Salvia subgen. Calosphace</taxon>
        <taxon>core Calosphace</taxon>
    </lineage>
</organism>
<gene>
    <name evidence="4" type="ORF">SASPL_102560</name>
</gene>
<evidence type="ECO:0000313" key="5">
    <source>
        <dbReference type="Proteomes" id="UP000298416"/>
    </source>
</evidence>
<feature type="compositionally biased region" description="Polar residues" evidence="2">
    <location>
        <begin position="968"/>
        <end position="979"/>
    </location>
</feature>
<evidence type="ECO:0000256" key="1">
    <source>
        <dbReference type="ARBA" id="ARBA00023186"/>
    </source>
</evidence>
<dbReference type="PROSITE" id="PS51035">
    <property type="entry name" value="BAG"/>
    <property type="match status" value="1"/>
</dbReference>
<feature type="compositionally biased region" description="Basic and acidic residues" evidence="2">
    <location>
        <begin position="827"/>
        <end position="859"/>
    </location>
</feature>
<dbReference type="InterPro" id="IPR040400">
    <property type="entry name" value="BAG5/6/7/8"/>
</dbReference>
<feature type="region of interest" description="Disordered" evidence="2">
    <location>
        <begin position="1085"/>
        <end position="1104"/>
    </location>
</feature>
<feature type="compositionally biased region" description="Basic and acidic residues" evidence="2">
    <location>
        <begin position="293"/>
        <end position="306"/>
    </location>
</feature>